<keyword evidence="8 12" id="KW-0406">Ion transport</keyword>
<dbReference type="GO" id="GO:0034765">
    <property type="term" value="P:regulation of monoatomic ion transmembrane transport"/>
    <property type="evidence" value="ECO:0007669"/>
    <property type="project" value="TreeGrafter"/>
</dbReference>
<dbReference type="InterPro" id="IPR041647">
    <property type="entry name" value="IRK_C"/>
</dbReference>
<comment type="similarity">
    <text evidence="12">Belongs to the inward rectifier-type potassium channel (TC 1.A.2.1) family.</text>
</comment>
<keyword evidence="4 12" id="KW-0812">Transmembrane</keyword>
<evidence type="ECO:0000256" key="5">
    <source>
        <dbReference type="ARBA" id="ARBA00022882"/>
    </source>
</evidence>
<dbReference type="SUPFAM" id="SSF81296">
    <property type="entry name" value="E set domains"/>
    <property type="match status" value="1"/>
</dbReference>
<keyword evidence="5 12" id="KW-0851">Voltage-gated channel</keyword>
<dbReference type="Gene3D" id="2.60.40.1400">
    <property type="entry name" value="G protein-activated inward rectifier potassium channel 1"/>
    <property type="match status" value="1"/>
</dbReference>
<evidence type="ECO:0000256" key="11">
    <source>
        <dbReference type="ARBA" id="ARBA00034430"/>
    </source>
</evidence>
<feature type="domain" description="Potassium channel inwardly rectifying transmembrane" evidence="15">
    <location>
        <begin position="178"/>
        <end position="251"/>
    </location>
</feature>
<dbReference type="GO" id="GO:0005242">
    <property type="term" value="F:inward rectifier potassium channel activity"/>
    <property type="evidence" value="ECO:0007669"/>
    <property type="project" value="InterPro"/>
</dbReference>
<dbReference type="InterPro" id="IPR040445">
    <property type="entry name" value="Kir_TM"/>
</dbReference>
<protein>
    <recommendedName>
        <fullName evidence="19">G protein-activated inward rectifier potassium channel 1</fullName>
    </recommendedName>
</protein>
<dbReference type="InterPro" id="IPR016449">
    <property type="entry name" value="K_chnl_inward-rec_Kir"/>
</dbReference>
<dbReference type="Pfam" id="PF01007">
    <property type="entry name" value="IRK"/>
    <property type="match status" value="1"/>
</dbReference>
<keyword evidence="2 12" id="KW-0813">Transport</keyword>
<dbReference type="PANTHER" id="PTHR11767">
    <property type="entry name" value="INWARD RECTIFIER POTASSIUM CHANNEL"/>
    <property type="match status" value="1"/>
</dbReference>
<feature type="domain" description="Inward rectifier potassium channel C-terminal" evidence="16">
    <location>
        <begin position="258"/>
        <end position="420"/>
    </location>
</feature>
<evidence type="ECO:0000256" key="8">
    <source>
        <dbReference type="ARBA" id="ARBA00023065"/>
    </source>
</evidence>
<proteinExistence type="inferred from homology"/>
<evidence type="ECO:0000256" key="3">
    <source>
        <dbReference type="ARBA" id="ARBA00022538"/>
    </source>
</evidence>
<dbReference type="OrthoDB" id="273257at2759"/>
<evidence type="ECO:0000256" key="4">
    <source>
        <dbReference type="ARBA" id="ARBA00022692"/>
    </source>
</evidence>
<dbReference type="EMBL" id="FN653115">
    <property type="protein sequence ID" value="CBY12329.1"/>
    <property type="molecule type" value="Genomic_DNA"/>
</dbReference>
<keyword evidence="3 12" id="KW-0633">Potassium transport</keyword>
<evidence type="ECO:0000256" key="10">
    <source>
        <dbReference type="ARBA" id="ARBA00023303"/>
    </source>
</evidence>
<keyword evidence="9 14" id="KW-0472">Membrane</keyword>
<feature type="region of interest" description="Disordered" evidence="13">
    <location>
        <begin position="1"/>
        <end position="25"/>
    </location>
</feature>
<dbReference type="InterPro" id="IPR013518">
    <property type="entry name" value="K_chnl_inward-rec_Kir_cyto"/>
</dbReference>
<evidence type="ECO:0008006" key="19">
    <source>
        <dbReference type="Google" id="ProtNLM"/>
    </source>
</evidence>
<reference evidence="17" key="1">
    <citation type="journal article" date="2010" name="Science">
        <title>Plasticity of animal genome architecture unmasked by rapid evolution of a pelagic tunicate.</title>
        <authorList>
            <person name="Denoeud F."/>
            <person name="Henriet S."/>
            <person name="Mungpakdee S."/>
            <person name="Aury J.M."/>
            <person name="Da Silva C."/>
            <person name="Brinkmann H."/>
            <person name="Mikhaleva J."/>
            <person name="Olsen L.C."/>
            <person name="Jubin C."/>
            <person name="Canestro C."/>
            <person name="Bouquet J.M."/>
            <person name="Danks G."/>
            <person name="Poulain J."/>
            <person name="Campsteijn C."/>
            <person name="Adamski M."/>
            <person name="Cross I."/>
            <person name="Yadetie F."/>
            <person name="Muffato M."/>
            <person name="Louis A."/>
            <person name="Butcher S."/>
            <person name="Tsagkogeorga G."/>
            <person name="Konrad A."/>
            <person name="Singh S."/>
            <person name="Jensen M.F."/>
            <person name="Cong E.H."/>
            <person name="Eikeseth-Otteraa H."/>
            <person name="Noel B."/>
            <person name="Anthouard V."/>
            <person name="Porcel B.M."/>
            <person name="Kachouri-Lafond R."/>
            <person name="Nishino A."/>
            <person name="Ugolini M."/>
            <person name="Chourrout P."/>
            <person name="Nishida H."/>
            <person name="Aasland R."/>
            <person name="Huzurbazar S."/>
            <person name="Westhof E."/>
            <person name="Delsuc F."/>
            <person name="Lehrach H."/>
            <person name="Reinhardt R."/>
            <person name="Weissenbach J."/>
            <person name="Roy S.W."/>
            <person name="Artiguenave F."/>
            <person name="Postlethwait J.H."/>
            <person name="Manak J.R."/>
            <person name="Thompson E.M."/>
            <person name="Jaillon O."/>
            <person name="Du Pasquier L."/>
            <person name="Boudinot P."/>
            <person name="Liberles D.A."/>
            <person name="Volff J.N."/>
            <person name="Philippe H."/>
            <person name="Lenhard B."/>
            <person name="Roest Crollius H."/>
            <person name="Wincker P."/>
            <person name="Chourrout D."/>
        </authorList>
    </citation>
    <scope>NUCLEOTIDE SEQUENCE [LARGE SCALE GENOMIC DNA]</scope>
</reference>
<dbReference type="Gene3D" id="1.10.287.70">
    <property type="match status" value="1"/>
</dbReference>
<keyword evidence="18" id="KW-1185">Reference proteome</keyword>
<dbReference type="AlphaFoldDB" id="E4XRB3"/>
<feature type="transmembrane region" description="Helical" evidence="14">
    <location>
        <begin position="142"/>
        <end position="162"/>
    </location>
</feature>
<evidence type="ECO:0000256" key="12">
    <source>
        <dbReference type="RuleBase" id="RU003822"/>
    </source>
</evidence>
<evidence type="ECO:0000256" key="1">
    <source>
        <dbReference type="ARBA" id="ARBA00004141"/>
    </source>
</evidence>
<evidence type="ECO:0000259" key="16">
    <source>
        <dbReference type="Pfam" id="PF17655"/>
    </source>
</evidence>
<dbReference type="PANTHER" id="PTHR11767:SF111">
    <property type="entry name" value="INWARD RECTIFIER POTASSIUM CHANNEL 2-LIKE"/>
    <property type="match status" value="1"/>
</dbReference>
<dbReference type="PRINTS" id="PR01320">
    <property type="entry name" value="KIRCHANNEL"/>
</dbReference>
<keyword evidence="7 14" id="KW-1133">Transmembrane helix</keyword>
<feature type="transmembrane region" description="Helical" evidence="14">
    <location>
        <begin position="222"/>
        <end position="246"/>
    </location>
</feature>
<evidence type="ECO:0000256" key="6">
    <source>
        <dbReference type="ARBA" id="ARBA00022958"/>
    </source>
</evidence>
<dbReference type="FunFam" id="2.60.40.1400:FF:000001">
    <property type="entry name" value="G protein-activated inward rectifier potassium channel 2"/>
    <property type="match status" value="1"/>
</dbReference>
<dbReference type="FunFam" id="1.10.287.70:FF:000340">
    <property type="entry name" value="ATP-sensitive inward rectifier potassium channel 8"/>
    <property type="match status" value="1"/>
</dbReference>
<name>E4XRB3_OIKDI</name>
<evidence type="ECO:0000256" key="13">
    <source>
        <dbReference type="SAM" id="MobiDB-lite"/>
    </source>
</evidence>
<dbReference type="GO" id="GO:1990573">
    <property type="term" value="P:potassium ion import across plasma membrane"/>
    <property type="evidence" value="ECO:0007669"/>
    <property type="project" value="TreeGrafter"/>
</dbReference>
<dbReference type="GO" id="GO:0005886">
    <property type="term" value="C:plasma membrane"/>
    <property type="evidence" value="ECO:0007669"/>
    <property type="project" value="TreeGrafter"/>
</dbReference>
<gene>
    <name evidence="17" type="ORF">GSOID_T00001691001</name>
</gene>
<keyword evidence="6 12" id="KW-0630">Potassium</keyword>
<evidence type="ECO:0000313" key="18">
    <source>
        <dbReference type="Proteomes" id="UP000001307"/>
    </source>
</evidence>
<evidence type="ECO:0000256" key="14">
    <source>
        <dbReference type="SAM" id="Phobius"/>
    </source>
</evidence>
<sequence>HKSVRKSARQVESMGTRSTSESSNRVQRELHQTLMIFLVSNVIVIGSDSAYRVLRISFRRQISCGWNHSCPRTRYRITRFHFQTAKSDCRILSALKRGGKRVLSRKKQFRPMQRKTRKRGRQVSLLFGSVHDSRRPQVALELVNILLVLRSFVVLLRLYLVLNRAHSQRHSRDYPAFENKGITPEVCVYGIDSFTAAFLYSIETQVTIGYGTRVITDKCPEAILLLIVQSILGSIVDAFMVGCMFVKISQPKKRTETIVFSKNAVICTRDGKLTFMFRVGDLRNSHIVEAQIRAKLIKSRQTAEGEFMPLDQTDLNVLTNLYFSKNSSFILKVGFDTGDDRLFLVTPLMISHTIDEKSPFWEMSQESLQREEFEIVVILEGMVEATGMTCQARSSYIEDEVLWGHRFEPVLLQAETYYEV</sequence>
<evidence type="ECO:0000256" key="7">
    <source>
        <dbReference type="ARBA" id="ARBA00022989"/>
    </source>
</evidence>
<feature type="non-terminal residue" evidence="17">
    <location>
        <position position="1"/>
    </location>
</feature>
<accession>E4XRB3</accession>
<dbReference type="Proteomes" id="UP000001307">
    <property type="component" value="Unassembled WGS sequence"/>
</dbReference>
<dbReference type="GO" id="GO:0034702">
    <property type="term" value="C:monoatomic ion channel complex"/>
    <property type="evidence" value="ECO:0007669"/>
    <property type="project" value="UniProtKB-KW"/>
</dbReference>
<evidence type="ECO:0000256" key="2">
    <source>
        <dbReference type="ARBA" id="ARBA00022448"/>
    </source>
</evidence>
<dbReference type="Pfam" id="PF17655">
    <property type="entry name" value="IRK_C"/>
    <property type="match status" value="1"/>
</dbReference>
<evidence type="ECO:0000256" key="9">
    <source>
        <dbReference type="ARBA" id="ARBA00023136"/>
    </source>
</evidence>
<dbReference type="InParanoid" id="E4XRB3"/>
<evidence type="ECO:0000313" key="17">
    <source>
        <dbReference type="EMBL" id="CBY12329.1"/>
    </source>
</evidence>
<evidence type="ECO:0000259" key="15">
    <source>
        <dbReference type="Pfam" id="PF01007"/>
    </source>
</evidence>
<organism evidence="17">
    <name type="scientific">Oikopleura dioica</name>
    <name type="common">Tunicate</name>
    <dbReference type="NCBI Taxonomy" id="34765"/>
    <lineage>
        <taxon>Eukaryota</taxon>
        <taxon>Metazoa</taxon>
        <taxon>Chordata</taxon>
        <taxon>Tunicata</taxon>
        <taxon>Appendicularia</taxon>
        <taxon>Copelata</taxon>
        <taxon>Oikopleuridae</taxon>
        <taxon>Oikopleura</taxon>
    </lineage>
</organism>
<keyword evidence="10 12" id="KW-0407">Ion channel</keyword>
<dbReference type="InterPro" id="IPR014756">
    <property type="entry name" value="Ig_E-set"/>
</dbReference>
<comment type="catalytic activity">
    <reaction evidence="11">
        <text>K(+)(in) = K(+)(out)</text>
        <dbReference type="Rhea" id="RHEA:29463"/>
        <dbReference type="ChEBI" id="CHEBI:29103"/>
    </reaction>
</comment>
<feature type="compositionally biased region" description="Polar residues" evidence="13">
    <location>
        <begin position="13"/>
        <end position="25"/>
    </location>
</feature>
<comment type="subcellular location">
    <subcellularLocation>
        <location evidence="1 12">Membrane</location>
        <topology evidence="1 12">Multi-pass membrane protein</topology>
    </subcellularLocation>
</comment>
<dbReference type="SUPFAM" id="SSF81324">
    <property type="entry name" value="Voltage-gated potassium channels"/>
    <property type="match status" value="1"/>
</dbReference>